<keyword evidence="13" id="KW-1185">Reference proteome</keyword>
<proteinExistence type="inferred from homology"/>
<dbReference type="GO" id="GO:0015386">
    <property type="term" value="F:potassium:proton antiporter activity"/>
    <property type="evidence" value="ECO:0007669"/>
    <property type="project" value="TreeGrafter"/>
</dbReference>
<dbReference type="Gene3D" id="6.10.140.1330">
    <property type="match status" value="1"/>
</dbReference>
<keyword evidence="7 10" id="KW-0406">Ion transport</keyword>
<dbReference type="NCBIfam" id="TIGR00831">
    <property type="entry name" value="a_cpa1"/>
    <property type="match status" value="1"/>
</dbReference>
<dbReference type="GO" id="GO:0015385">
    <property type="term" value="F:sodium:proton antiporter activity"/>
    <property type="evidence" value="ECO:0007669"/>
    <property type="project" value="InterPro"/>
</dbReference>
<dbReference type="InterPro" id="IPR006153">
    <property type="entry name" value="Cation/H_exchanger_TM"/>
</dbReference>
<keyword evidence="2 10" id="KW-0813">Transport</keyword>
<evidence type="ECO:0000256" key="9">
    <source>
        <dbReference type="ARBA" id="ARBA00023201"/>
    </source>
</evidence>
<name>A0A345SX28_9ACTN</name>
<comment type="similarity">
    <text evidence="10">Belongs to the monovalent cation:proton antiporter 1 (CPA1) transporter (TC 2.A.36) family.</text>
</comment>
<feature type="domain" description="Cation/H+ exchanger transmembrane" evidence="11">
    <location>
        <begin position="12"/>
        <end position="405"/>
    </location>
</feature>
<feature type="transmembrane region" description="Helical" evidence="10">
    <location>
        <begin position="179"/>
        <end position="198"/>
    </location>
</feature>
<comment type="caution">
    <text evidence="10">Lacks conserved residue(s) required for the propagation of feature annotation.</text>
</comment>
<dbReference type="InterPro" id="IPR018422">
    <property type="entry name" value="Cation/H_exchanger_CPA1"/>
</dbReference>
<gene>
    <name evidence="12" type="ORF">C7M71_013370</name>
</gene>
<keyword evidence="4 10" id="KW-0812">Transmembrane</keyword>
<feature type="transmembrane region" description="Helical" evidence="10">
    <location>
        <begin position="303"/>
        <end position="325"/>
    </location>
</feature>
<keyword evidence="10" id="KW-0050">Antiport</keyword>
<dbReference type="Proteomes" id="UP000249340">
    <property type="component" value="Chromosome"/>
</dbReference>
<evidence type="ECO:0000256" key="4">
    <source>
        <dbReference type="ARBA" id="ARBA00022692"/>
    </source>
</evidence>
<dbReference type="GO" id="GO:0005886">
    <property type="term" value="C:plasma membrane"/>
    <property type="evidence" value="ECO:0007669"/>
    <property type="project" value="UniProtKB-SubCell"/>
</dbReference>
<dbReference type="KEGG" id="stri:C7M71_013370"/>
<evidence type="ECO:0000256" key="10">
    <source>
        <dbReference type="RuleBase" id="RU366002"/>
    </source>
</evidence>
<evidence type="ECO:0000256" key="6">
    <source>
        <dbReference type="ARBA" id="ARBA00023053"/>
    </source>
</evidence>
<dbReference type="Pfam" id="PF00999">
    <property type="entry name" value="Na_H_Exchanger"/>
    <property type="match status" value="1"/>
</dbReference>
<evidence type="ECO:0000256" key="8">
    <source>
        <dbReference type="ARBA" id="ARBA00023136"/>
    </source>
</evidence>
<evidence type="ECO:0000256" key="3">
    <source>
        <dbReference type="ARBA" id="ARBA00022475"/>
    </source>
</evidence>
<evidence type="ECO:0000259" key="11">
    <source>
        <dbReference type="Pfam" id="PF00999"/>
    </source>
</evidence>
<keyword evidence="9 10" id="KW-0739">Sodium transport</keyword>
<keyword evidence="8 10" id="KW-0472">Membrane</keyword>
<organism evidence="12 13">
    <name type="scientific">Peterkaempfera bronchialis</name>
    <dbReference type="NCBI Taxonomy" id="2126346"/>
    <lineage>
        <taxon>Bacteria</taxon>
        <taxon>Bacillati</taxon>
        <taxon>Actinomycetota</taxon>
        <taxon>Actinomycetes</taxon>
        <taxon>Kitasatosporales</taxon>
        <taxon>Streptomycetaceae</taxon>
        <taxon>Peterkaempfera</taxon>
    </lineage>
</organism>
<keyword evidence="6 10" id="KW-0915">Sodium</keyword>
<dbReference type="InterPro" id="IPR004705">
    <property type="entry name" value="Cation/H_exchanger_CPA1_bac"/>
</dbReference>
<dbReference type="OrthoDB" id="57886at2"/>
<protein>
    <submittedName>
        <fullName evidence="12">Na+/H+ antiporter</fullName>
    </submittedName>
</protein>
<feature type="transmembrane region" description="Helical" evidence="10">
    <location>
        <begin position="346"/>
        <end position="369"/>
    </location>
</feature>
<dbReference type="PANTHER" id="PTHR10110">
    <property type="entry name" value="SODIUM/HYDROGEN EXCHANGER"/>
    <property type="match status" value="1"/>
</dbReference>
<evidence type="ECO:0000256" key="5">
    <source>
        <dbReference type="ARBA" id="ARBA00022989"/>
    </source>
</evidence>
<dbReference type="EMBL" id="CP031264">
    <property type="protein sequence ID" value="AXI78283.1"/>
    <property type="molecule type" value="Genomic_DNA"/>
</dbReference>
<evidence type="ECO:0000256" key="1">
    <source>
        <dbReference type="ARBA" id="ARBA00004651"/>
    </source>
</evidence>
<comment type="function">
    <text evidence="10">Na(+)/H(+) antiporter that extrudes sodium in exchange for external protons.</text>
</comment>
<feature type="transmembrane region" description="Helical" evidence="10">
    <location>
        <begin position="264"/>
        <end position="283"/>
    </location>
</feature>
<feature type="transmembrane region" description="Helical" evidence="10">
    <location>
        <begin position="83"/>
        <end position="105"/>
    </location>
</feature>
<feature type="transmembrane region" description="Helical" evidence="10">
    <location>
        <begin position="234"/>
        <end position="252"/>
    </location>
</feature>
<feature type="transmembrane region" description="Helical" evidence="10">
    <location>
        <begin position="27"/>
        <end position="45"/>
    </location>
</feature>
<sequence>MDQLTLLFVVLLASILSVPVGSRLKLPPPVLMTVLGIVLALLPFVPEVHLEPELILPLVLPPLLYAAAQRTSWRQFRANARPILLLAVALVLVTTAVVAAVFRHLAPGVPIAAAVALGALISPPDPVAATAVAGSVGLPRRLVSVLEGEGLFNDVTALVIYGVAIGAVVSGSFSAPGALGRLVLSAVIALAVGWLLGWGSARLMGLLGDATLQVGLSLLVPFAAYVVADELGGSGVLAVLVCALHLGEHASGEDDVTYRLTGTAFWEVVELLVTGMAFGLIGLELRIVMASVGGHWRGMLDDAAAIVAVVVLVRLIWLLPAAWLSRHLDRDRDTREDEPVTWRETVVMWWSGMRGVASVALALAIPRTVDGGGAFPERDRILFVAFCTVLFTLLVQGLTLPFLVRLLGIGADTDAEERTERELWHRATRAGLDRLRELIADEELPEEMVERLRRRQRDRLVRALPETYDESQRIAARERLAYARRFREVEQEMLSASRREMQAARSEPGADPELVDRILRRLDLRSAGR</sequence>
<evidence type="ECO:0000256" key="2">
    <source>
        <dbReference type="ARBA" id="ARBA00022448"/>
    </source>
</evidence>
<accession>A0A345SX28</accession>
<comment type="subcellular location">
    <subcellularLocation>
        <location evidence="1 10">Cell membrane</location>
        <topology evidence="1 10">Multi-pass membrane protein</topology>
    </subcellularLocation>
</comment>
<dbReference type="PANTHER" id="PTHR10110:SF86">
    <property type="entry name" value="SODIUM_HYDROGEN EXCHANGER 7"/>
    <property type="match status" value="1"/>
</dbReference>
<evidence type="ECO:0000256" key="7">
    <source>
        <dbReference type="ARBA" id="ARBA00023065"/>
    </source>
</evidence>
<dbReference type="GO" id="GO:0051453">
    <property type="term" value="P:regulation of intracellular pH"/>
    <property type="evidence" value="ECO:0007669"/>
    <property type="project" value="TreeGrafter"/>
</dbReference>
<keyword evidence="3 10" id="KW-1003">Cell membrane</keyword>
<evidence type="ECO:0000313" key="13">
    <source>
        <dbReference type="Proteomes" id="UP000249340"/>
    </source>
</evidence>
<keyword evidence="5 10" id="KW-1133">Transmembrane helix</keyword>
<dbReference type="RefSeq" id="WP_111489232.1">
    <property type="nucleotide sequence ID" value="NZ_CP031264.1"/>
</dbReference>
<feature type="transmembrane region" description="Helical" evidence="10">
    <location>
        <begin position="150"/>
        <end position="173"/>
    </location>
</feature>
<dbReference type="GO" id="GO:0098719">
    <property type="term" value="P:sodium ion import across plasma membrane"/>
    <property type="evidence" value="ECO:0007669"/>
    <property type="project" value="TreeGrafter"/>
</dbReference>
<reference evidence="13" key="1">
    <citation type="submission" date="2018-07" db="EMBL/GenBank/DDBJ databases">
        <title>Streptacidiphilus bronchialis DSM 106435 chromosome.</title>
        <authorList>
            <person name="Batra D."/>
            <person name="Gulvik C.A."/>
        </authorList>
    </citation>
    <scope>NUCLEOTIDE SEQUENCE [LARGE SCALE GENOMIC DNA]</scope>
    <source>
        <strain evidence="13">DSM 106435</strain>
    </source>
</reference>
<feature type="transmembrane region" description="Helical" evidence="10">
    <location>
        <begin position="381"/>
        <end position="404"/>
    </location>
</feature>
<evidence type="ECO:0000313" key="12">
    <source>
        <dbReference type="EMBL" id="AXI78283.1"/>
    </source>
</evidence>
<dbReference type="AlphaFoldDB" id="A0A345SX28"/>